<dbReference type="InterPro" id="IPR036770">
    <property type="entry name" value="Ankyrin_rpt-contain_sf"/>
</dbReference>
<dbReference type="Gene3D" id="1.25.40.20">
    <property type="entry name" value="Ankyrin repeat-containing domain"/>
    <property type="match status" value="2"/>
</dbReference>
<feature type="repeat" description="ANK" evidence="1">
    <location>
        <begin position="347"/>
        <end position="379"/>
    </location>
</feature>
<evidence type="ECO:0000256" key="2">
    <source>
        <dbReference type="SAM" id="MobiDB-lite"/>
    </source>
</evidence>
<dbReference type="STRING" id="5514.A0A395SIA4"/>
<dbReference type="Gene3D" id="1.20.58.340">
    <property type="entry name" value="Magnesium transport protein CorA, transmembrane region"/>
    <property type="match status" value="1"/>
</dbReference>
<gene>
    <name evidence="4" type="ORF">FSPOR_2856</name>
</gene>
<keyword evidence="3" id="KW-0812">Transmembrane</keyword>
<dbReference type="PANTHER" id="PTHR47685:SF1">
    <property type="entry name" value="MAGNESIUM TRANSPORT PROTEIN CORA"/>
    <property type="match status" value="1"/>
</dbReference>
<keyword evidence="3" id="KW-0472">Membrane</keyword>
<dbReference type="SMART" id="SM00248">
    <property type="entry name" value="ANK"/>
    <property type="match status" value="5"/>
</dbReference>
<comment type="caution">
    <text evidence="4">The sequence shown here is derived from an EMBL/GenBank/DDBJ whole genome shotgun (WGS) entry which is preliminary data.</text>
</comment>
<dbReference type="InterPro" id="IPR002110">
    <property type="entry name" value="Ankyrin_rpt"/>
</dbReference>
<sequence length="1187" mass="135204">MGTNDEHKVFPSSDIIQDDKPNVKLKANYLVSKDSAKLHDGVETTEQLLALEIRFTSDLPDEWAMHLEIARRDGTLEPKVLGTAQFKINETDKNDQSYYRLSNKPTIDTSLPATMAYEIKPLDKDCLCLAIFFRGSNFPNFKLSFRRKRKLGGFSNTPVSTMDVVPLKSTTDQTPFSWAFTHGWFDVFVRSENENMVSWAALNGGLELMEHLKTHSKARFESLLEHRDKDGRTPLSLSAGVGKEDIVEFLLDAGANIQSTDDRNLTPIALAASLPDSRANYKLLLRLLRFCYNSDKIPTWWVLKHLYQAARFGWLLVITVICIRLDINVDDLLPSEATALESEKVYYGKTALCIAAEYGNSDAVQVILACNADVNSITPNTKNTPLMLAINSKVNEYLKAAVVDALLTGGALISLKNANEETAEDLAIKKGLQSVSTRLTWRSKDGPAAERPEQLVIEVDDLFSATVTTFETEGDTMKRFVPEKYEISELLHNPKVESKEIKEVAFKWIHLPANNMRWTEVLISQLYKDKMQIYNVLKPERWVGRQHHRGLNRSDATPDKPGIHHARFMEPMCQAFRSSRDLPGKDKPLGEEEDDFDTNLVLFMPYLHWDITKQQTEREEVIKQTLYNKTMGEEYSADQRLLNAYLFHKKDSQDQPTRRLEPHYMHQPHVRRTLDQYYYHDLDSTKERDHDQVLSRAACQKHLTPEFKVLAMVDQLWLWVLAGRSGQPTTIVTCFPHRELQSNNESNGGINTATDKFIDPDALGDTNILKQVLSHMLDNPQAYLEIGGQDERLRFKEMYEMAIGDVMQQETELFDEFNGVMEATKKERNTKQSLRTQLKSLSKVENSDKNQSQTNKQLQAGSAEEFEALFEELKDDSLNQFVRSLVNSSGGKITKEKVQEVLKMAQFRVLDITKEVQLLHEIKDVQDELRIVSMIFRDQKVIVDEMEEIMRSIPLKGTKSNPSVSQSRKPEEQIESEHSEEGETTNLAREEAPINTLDEDTEETGRLSSQERNNIHVGNNAFFNIAKGANPPMPGPTDYFIGNNAFFESRAPEPGTTLDEKERYVLSPRAIVQLSMSEIEHMIDGANNAFNALNLLIDLKQKQSNVMDARYARMQAEESVKQGKTIMVFTIVTIIFLPLSFMAAFFAIDISQFKRVKDGKLSLGYVSEIMCKYNRTADEQTLKVKNH</sequence>
<accession>A0A395SIA4</accession>
<feature type="transmembrane region" description="Helical" evidence="3">
    <location>
        <begin position="1126"/>
        <end position="1148"/>
    </location>
</feature>
<dbReference type="SUPFAM" id="SSF48403">
    <property type="entry name" value="Ankyrin repeat"/>
    <property type="match status" value="1"/>
</dbReference>
<feature type="region of interest" description="Disordered" evidence="2">
    <location>
        <begin position="841"/>
        <end position="860"/>
    </location>
</feature>
<keyword evidence="3" id="KW-1133">Transmembrane helix</keyword>
<dbReference type="EMBL" id="PXOF01000036">
    <property type="protein sequence ID" value="RGP72184.1"/>
    <property type="molecule type" value="Genomic_DNA"/>
</dbReference>
<dbReference type="PROSITE" id="PS50297">
    <property type="entry name" value="ANK_REP_REGION"/>
    <property type="match status" value="2"/>
</dbReference>
<evidence type="ECO:0000313" key="4">
    <source>
        <dbReference type="EMBL" id="RGP72184.1"/>
    </source>
</evidence>
<feature type="repeat" description="ANK" evidence="1">
    <location>
        <begin position="230"/>
        <end position="262"/>
    </location>
</feature>
<keyword evidence="5" id="KW-1185">Reference proteome</keyword>
<evidence type="ECO:0000313" key="5">
    <source>
        <dbReference type="Proteomes" id="UP000266152"/>
    </source>
</evidence>
<reference evidence="4 5" key="1">
    <citation type="journal article" date="2018" name="PLoS Pathog.">
        <title>Evolution of structural diversity of trichothecenes, a family of toxins produced by plant pathogenic and entomopathogenic fungi.</title>
        <authorList>
            <person name="Proctor R.H."/>
            <person name="McCormick S.P."/>
            <person name="Kim H.S."/>
            <person name="Cardoza R.E."/>
            <person name="Stanley A.M."/>
            <person name="Lindo L."/>
            <person name="Kelly A."/>
            <person name="Brown D.W."/>
            <person name="Lee T."/>
            <person name="Vaughan M.M."/>
            <person name="Alexander N.J."/>
            <person name="Busman M."/>
            <person name="Gutierrez S."/>
        </authorList>
    </citation>
    <scope>NUCLEOTIDE SEQUENCE [LARGE SCALE GENOMIC DNA]</scope>
    <source>
        <strain evidence="4 5">NRRL 3299</strain>
    </source>
</reference>
<feature type="region of interest" description="Disordered" evidence="2">
    <location>
        <begin position="954"/>
        <end position="1012"/>
    </location>
</feature>
<dbReference type="PROSITE" id="PS50088">
    <property type="entry name" value="ANK_REPEAT"/>
    <property type="match status" value="2"/>
</dbReference>
<proteinExistence type="predicted"/>
<protein>
    <submittedName>
        <fullName evidence="4">Ankyrin repeat</fullName>
    </submittedName>
</protein>
<name>A0A395SIA4_FUSSP</name>
<dbReference type="Pfam" id="PF12796">
    <property type="entry name" value="Ank_2"/>
    <property type="match status" value="2"/>
</dbReference>
<keyword evidence="1" id="KW-0040">ANK repeat</keyword>
<evidence type="ECO:0000256" key="1">
    <source>
        <dbReference type="PROSITE-ProRule" id="PRU00023"/>
    </source>
</evidence>
<dbReference type="InterPro" id="IPR050829">
    <property type="entry name" value="CorA_MIT"/>
</dbReference>
<dbReference type="AlphaFoldDB" id="A0A395SIA4"/>
<dbReference type="Proteomes" id="UP000266152">
    <property type="component" value="Unassembled WGS sequence"/>
</dbReference>
<evidence type="ECO:0000256" key="3">
    <source>
        <dbReference type="SAM" id="Phobius"/>
    </source>
</evidence>
<organism evidence="4 5">
    <name type="scientific">Fusarium sporotrichioides</name>
    <dbReference type="NCBI Taxonomy" id="5514"/>
    <lineage>
        <taxon>Eukaryota</taxon>
        <taxon>Fungi</taxon>
        <taxon>Dikarya</taxon>
        <taxon>Ascomycota</taxon>
        <taxon>Pezizomycotina</taxon>
        <taxon>Sordariomycetes</taxon>
        <taxon>Hypocreomycetidae</taxon>
        <taxon>Hypocreales</taxon>
        <taxon>Nectriaceae</taxon>
        <taxon>Fusarium</taxon>
    </lineage>
</organism>
<dbReference type="PANTHER" id="PTHR47685">
    <property type="entry name" value="MAGNESIUM TRANSPORT PROTEIN CORA"/>
    <property type="match status" value="1"/>
</dbReference>
<feature type="compositionally biased region" description="Basic and acidic residues" evidence="2">
    <location>
        <begin position="968"/>
        <end position="981"/>
    </location>
</feature>
<feature type="compositionally biased region" description="Polar residues" evidence="2">
    <location>
        <begin position="958"/>
        <end position="967"/>
    </location>
</feature>